<evidence type="ECO:0000313" key="3">
    <source>
        <dbReference type="Proteomes" id="UP000020492"/>
    </source>
</evidence>
<protein>
    <submittedName>
        <fullName evidence="2">Beta-lactamase-like protein</fullName>
    </submittedName>
</protein>
<dbReference type="PATRIC" id="fig|1476583.3.peg.1091"/>
<dbReference type="SMART" id="SM00849">
    <property type="entry name" value="Lactamase_B"/>
    <property type="match status" value="1"/>
</dbReference>
<proteinExistence type="predicted"/>
<sequence>MTGSLLTGSPLTGSPPAGATLTFLGTADSKGVPRFWCACPVCTDARAGGVNRRTRSAALIRGAGHGGKAETLLLDCGPDLHAQLARLPGPLVPDAVLISHAHNDHLLGLGDLLDYVSYAGGRLRVFAPSGVIPDIQDRFRYAFRQGAPVHPLPEDGLAVAGLRVRAFPVPHGANGHSHAFRLDRPGFAAAYVTDAIDIPGVVAGAWLTALDLLILGTSFADESGVPHAGRSVYDVREALALPWARAARRVVLTHLSHAVDVRGLALPAGWTCAQDGKEVGL</sequence>
<dbReference type="PANTHER" id="PTHR42663:SF6">
    <property type="entry name" value="HYDROLASE C777.06C-RELATED"/>
    <property type="match status" value="1"/>
</dbReference>
<dbReference type="Proteomes" id="UP000020492">
    <property type="component" value="Unassembled WGS sequence"/>
</dbReference>
<dbReference type="InterPro" id="IPR001279">
    <property type="entry name" value="Metallo-B-lactamas"/>
</dbReference>
<evidence type="ECO:0000313" key="2">
    <source>
        <dbReference type="EMBL" id="EYB68736.1"/>
    </source>
</evidence>
<dbReference type="SUPFAM" id="SSF56281">
    <property type="entry name" value="Metallo-hydrolase/oxidoreductase"/>
    <property type="match status" value="1"/>
</dbReference>
<dbReference type="eggNOG" id="COG1235">
    <property type="taxonomic scope" value="Bacteria"/>
</dbReference>
<reference evidence="2 3" key="1">
    <citation type="submission" date="2014-03" db="EMBL/GenBank/DDBJ databases">
        <title>Draft genome sequence of Deinococcus phoenicis 1P10ME.</title>
        <authorList>
            <person name="Stepanov V.G."/>
            <person name="Vaishampayan P."/>
            <person name="Venkateswaran K."/>
            <person name="Fox G.E."/>
        </authorList>
    </citation>
    <scope>NUCLEOTIDE SEQUENCE [LARGE SCALE GENOMIC DNA]</scope>
    <source>
        <strain evidence="2 3">1P10ME</strain>
    </source>
</reference>
<dbReference type="Pfam" id="PF12706">
    <property type="entry name" value="Lactamase_B_2"/>
    <property type="match status" value="1"/>
</dbReference>
<feature type="domain" description="Metallo-beta-lactamase" evidence="1">
    <location>
        <begin position="54"/>
        <end position="254"/>
    </location>
</feature>
<dbReference type="InterPro" id="IPR036866">
    <property type="entry name" value="RibonucZ/Hydroxyglut_hydro"/>
</dbReference>
<dbReference type="AlphaFoldDB" id="A0A016QRX2"/>
<evidence type="ECO:0000259" key="1">
    <source>
        <dbReference type="SMART" id="SM00849"/>
    </source>
</evidence>
<dbReference type="RefSeq" id="WP_235183181.1">
    <property type="nucleotide sequence ID" value="NZ_JHAC01000017.1"/>
</dbReference>
<dbReference type="EMBL" id="JHAC01000017">
    <property type="protein sequence ID" value="EYB68736.1"/>
    <property type="molecule type" value="Genomic_DNA"/>
</dbReference>
<dbReference type="STRING" id="1476583.DEIPH_ctg017orf0073"/>
<organism evidence="2 3">
    <name type="scientific">Deinococcus phoenicis</name>
    <dbReference type="NCBI Taxonomy" id="1476583"/>
    <lineage>
        <taxon>Bacteria</taxon>
        <taxon>Thermotogati</taxon>
        <taxon>Deinococcota</taxon>
        <taxon>Deinococci</taxon>
        <taxon>Deinococcales</taxon>
        <taxon>Deinococcaceae</taxon>
        <taxon>Deinococcus</taxon>
    </lineage>
</organism>
<keyword evidence="3" id="KW-1185">Reference proteome</keyword>
<gene>
    <name evidence="2" type="ORF">DEIPH_ctg017orf0073</name>
</gene>
<comment type="caution">
    <text evidence="2">The sequence shown here is derived from an EMBL/GenBank/DDBJ whole genome shotgun (WGS) entry which is preliminary data.</text>
</comment>
<dbReference type="Gene3D" id="3.60.15.10">
    <property type="entry name" value="Ribonuclease Z/Hydroxyacylglutathione hydrolase-like"/>
    <property type="match status" value="1"/>
</dbReference>
<accession>A0A016QRX2</accession>
<name>A0A016QRX2_9DEIO</name>
<dbReference type="PANTHER" id="PTHR42663">
    <property type="entry name" value="HYDROLASE C777.06C-RELATED-RELATED"/>
    <property type="match status" value="1"/>
</dbReference>
<dbReference type="CDD" id="cd16279">
    <property type="entry name" value="metallo-hydrolase-like_MBL-fold"/>
    <property type="match status" value="1"/>
</dbReference>